<organism evidence="2 3">
    <name type="scientific">Rickenella mellea</name>
    <dbReference type="NCBI Taxonomy" id="50990"/>
    <lineage>
        <taxon>Eukaryota</taxon>
        <taxon>Fungi</taxon>
        <taxon>Dikarya</taxon>
        <taxon>Basidiomycota</taxon>
        <taxon>Agaricomycotina</taxon>
        <taxon>Agaricomycetes</taxon>
        <taxon>Hymenochaetales</taxon>
        <taxon>Rickenellaceae</taxon>
        <taxon>Rickenella</taxon>
    </lineage>
</organism>
<keyword evidence="1" id="KW-0732">Signal</keyword>
<name>A0A4Y7Q4A9_9AGAM</name>
<evidence type="ECO:0008006" key="4">
    <source>
        <dbReference type="Google" id="ProtNLM"/>
    </source>
</evidence>
<protein>
    <recommendedName>
        <fullName evidence="4">Secreted protein</fullName>
    </recommendedName>
</protein>
<keyword evidence="3" id="KW-1185">Reference proteome</keyword>
<reference evidence="2 3" key="1">
    <citation type="submission" date="2018-06" db="EMBL/GenBank/DDBJ databases">
        <title>A transcriptomic atlas of mushroom development highlights an independent origin of complex multicellularity.</title>
        <authorList>
            <consortium name="DOE Joint Genome Institute"/>
            <person name="Krizsan K."/>
            <person name="Almasi E."/>
            <person name="Merenyi Z."/>
            <person name="Sahu N."/>
            <person name="Viragh M."/>
            <person name="Koszo T."/>
            <person name="Mondo S."/>
            <person name="Kiss B."/>
            <person name="Balint B."/>
            <person name="Kues U."/>
            <person name="Barry K."/>
            <person name="Hegedus J.C."/>
            <person name="Henrissat B."/>
            <person name="Johnson J."/>
            <person name="Lipzen A."/>
            <person name="Ohm R."/>
            <person name="Nagy I."/>
            <person name="Pangilinan J."/>
            <person name="Yan J."/>
            <person name="Xiong Y."/>
            <person name="Grigoriev I.V."/>
            <person name="Hibbett D.S."/>
            <person name="Nagy L.G."/>
        </authorList>
    </citation>
    <scope>NUCLEOTIDE SEQUENCE [LARGE SCALE GENOMIC DNA]</scope>
    <source>
        <strain evidence="2 3">SZMC22713</strain>
    </source>
</reference>
<dbReference type="AlphaFoldDB" id="A0A4Y7Q4A9"/>
<accession>A0A4Y7Q4A9</accession>
<feature type="signal peptide" evidence="1">
    <location>
        <begin position="1"/>
        <end position="26"/>
    </location>
</feature>
<evidence type="ECO:0000313" key="2">
    <source>
        <dbReference type="EMBL" id="TDL22487.1"/>
    </source>
</evidence>
<dbReference type="EMBL" id="ML170174">
    <property type="protein sequence ID" value="TDL22487.1"/>
    <property type="molecule type" value="Genomic_DNA"/>
</dbReference>
<evidence type="ECO:0000313" key="3">
    <source>
        <dbReference type="Proteomes" id="UP000294933"/>
    </source>
</evidence>
<sequence length="142" mass="16584">MRKEILRWRWKNVFCAVYVAVWMVDSDVEGGRHKDVAFRSTSALMHTYSTRTTRSDFAWKRHDRPHTSYSHYFRVVICSSQAVISYSEFLHKMISQLESIANCCIRICGRYQHIIFSETFGKGPTWSTGSTDIARSSSRKVF</sequence>
<dbReference type="Proteomes" id="UP000294933">
    <property type="component" value="Unassembled WGS sequence"/>
</dbReference>
<feature type="chain" id="PRO_5021281510" description="Secreted protein" evidence="1">
    <location>
        <begin position="27"/>
        <end position="142"/>
    </location>
</feature>
<proteinExistence type="predicted"/>
<evidence type="ECO:0000256" key="1">
    <source>
        <dbReference type="SAM" id="SignalP"/>
    </source>
</evidence>
<dbReference type="VEuPathDB" id="FungiDB:BD410DRAFT_205277"/>
<gene>
    <name evidence="2" type="ORF">BD410DRAFT_205277</name>
</gene>